<comment type="caution">
    <text evidence="2">The sequence shown here is derived from an EMBL/GenBank/DDBJ whole genome shotgun (WGS) entry which is preliminary data.</text>
</comment>
<organism evidence="2 3">
    <name type="scientific">Arabis nemorensis</name>
    <dbReference type="NCBI Taxonomy" id="586526"/>
    <lineage>
        <taxon>Eukaryota</taxon>
        <taxon>Viridiplantae</taxon>
        <taxon>Streptophyta</taxon>
        <taxon>Embryophyta</taxon>
        <taxon>Tracheophyta</taxon>
        <taxon>Spermatophyta</taxon>
        <taxon>Magnoliopsida</taxon>
        <taxon>eudicotyledons</taxon>
        <taxon>Gunneridae</taxon>
        <taxon>Pentapetalae</taxon>
        <taxon>rosids</taxon>
        <taxon>malvids</taxon>
        <taxon>Brassicales</taxon>
        <taxon>Brassicaceae</taxon>
        <taxon>Arabideae</taxon>
        <taxon>Arabis</taxon>
    </lineage>
</organism>
<reference evidence="2" key="1">
    <citation type="submission" date="2019-07" db="EMBL/GenBank/DDBJ databases">
        <authorList>
            <person name="Dittberner H."/>
        </authorList>
    </citation>
    <scope>NUCLEOTIDE SEQUENCE [LARGE SCALE GENOMIC DNA]</scope>
</reference>
<feature type="compositionally biased region" description="Acidic residues" evidence="1">
    <location>
        <begin position="86"/>
        <end position="107"/>
    </location>
</feature>
<dbReference type="OrthoDB" id="2012664at2759"/>
<sequence length="123" mass="14468">MIQVHTKKRNRLDVSRMNSLVYVQFNAKLMSQRKNREEKNIDMLLADHATNPQSWIVDGIFDDERDSESSLQGDIGEEESHMDEVRELDEEEFISDDEEEEHIDYESDGNLVLEVDGEEEYED</sequence>
<feature type="region of interest" description="Disordered" evidence="1">
    <location>
        <begin position="65"/>
        <end position="123"/>
    </location>
</feature>
<dbReference type="AlphaFoldDB" id="A0A565BBY5"/>
<keyword evidence="3" id="KW-1185">Reference proteome</keyword>
<dbReference type="EMBL" id="CABITT030000003">
    <property type="protein sequence ID" value="VVA98685.1"/>
    <property type="molecule type" value="Genomic_DNA"/>
</dbReference>
<protein>
    <submittedName>
        <fullName evidence="2">Uncharacterized protein</fullName>
    </submittedName>
</protein>
<gene>
    <name evidence="2" type="ORF">ANE_LOCUS9130</name>
</gene>
<proteinExistence type="predicted"/>
<evidence type="ECO:0000313" key="2">
    <source>
        <dbReference type="EMBL" id="VVA98685.1"/>
    </source>
</evidence>
<evidence type="ECO:0000256" key="1">
    <source>
        <dbReference type="SAM" id="MobiDB-lite"/>
    </source>
</evidence>
<dbReference type="Proteomes" id="UP000489600">
    <property type="component" value="Unassembled WGS sequence"/>
</dbReference>
<accession>A0A565BBY5</accession>
<evidence type="ECO:0000313" key="3">
    <source>
        <dbReference type="Proteomes" id="UP000489600"/>
    </source>
</evidence>
<name>A0A565BBY5_9BRAS</name>